<proteinExistence type="predicted"/>
<reference evidence="3" key="1">
    <citation type="journal article" date="2014" name="Science">
        <title>Ancient hybridizations among the ancestral genomes of bread wheat.</title>
        <authorList>
            <consortium name="International Wheat Genome Sequencing Consortium,"/>
            <person name="Marcussen T."/>
            <person name="Sandve S.R."/>
            <person name="Heier L."/>
            <person name="Spannagl M."/>
            <person name="Pfeifer M."/>
            <person name="Jakobsen K.S."/>
            <person name="Wulff B.B."/>
            <person name="Steuernagel B."/>
            <person name="Mayer K.F."/>
            <person name="Olsen O.A."/>
        </authorList>
    </citation>
    <scope>NUCLEOTIDE SEQUENCE [LARGE SCALE GENOMIC DNA]</scope>
    <source>
        <strain evidence="3">cv. AL8/78</strain>
    </source>
</reference>
<evidence type="ECO:0000313" key="2">
    <source>
        <dbReference type="EnsemblPlants" id="AET7Gv20388100.2"/>
    </source>
</evidence>
<protein>
    <submittedName>
        <fullName evidence="2">Uncharacterized protein</fullName>
    </submittedName>
</protein>
<dbReference type="Gramene" id="AET7Gv20388100.4">
    <property type="protein sequence ID" value="AET7Gv20388100.4"/>
    <property type="gene ID" value="AET7Gv20388100"/>
</dbReference>
<reference evidence="2" key="4">
    <citation type="submission" date="2019-03" db="UniProtKB">
        <authorList>
            <consortium name="EnsemblPlants"/>
        </authorList>
    </citation>
    <scope>IDENTIFICATION</scope>
</reference>
<keyword evidence="3" id="KW-1185">Reference proteome</keyword>
<sequence length="118" mass="12532">MSGKLVHLERAYCTRAAIGTSIAKSSSGLVPMGEGAAAASSAPRLPPLPSVSAAVAPPASSPCGKARLLLPHPLAHRHLHVRRPRRQLHRPRLHGKEDAGCCLLRPRAAVCRGRHLRV</sequence>
<dbReference type="EnsemblPlants" id="AET7Gv20388100.2">
    <property type="protein sequence ID" value="AET7Gv20388100.2"/>
    <property type="gene ID" value="AET7Gv20388100"/>
</dbReference>
<reference evidence="2" key="3">
    <citation type="journal article" date="2017" name="Nature">
        <title>Genome sequence of the progenitor of the wheat D genome Aegilops tauschii.</title>
        <authorList>
            <person name="Luo M.C."/>
            <person name="Gu Y.Q."/>
            <person name="Puiu D."/>
            <person name="Wang H."/>
            <person name="Twardziok S.O."/>
            <person name="Deal K.R."/>
            <person name="Huo N."/>
            <person name="Zhu T."/>
            <person name="Wang L."/>
            <person name="Wang Y."/>
            <person name="McGuire P.E."/>
            <person name="Liu S."/>
            <person name="Long H."/>
            <person name="Ramasamy R.K."/>
            <person name="Rodriguez J.C."/>
            <person name="Van S.L."/>
            <person name="Yuan L."/>
            <person name="Wang Z."/>
            <person name="Xia Z."/>
            <person name="Xiao L."/>
            <person name="Anderson O.D."/>
            <person name="Ouyang S."/>
            <person name="Liang Y."/>
            <person name="Zimin A.V."/>
            <person name="Pertea G."/>
            <person name="Qi P."/>
            <person name="Bennetzen J.L."/>
            <person name="Dai X."/>
            <person name="Dawson M.W."/>
            <person name="Muller H.G."/>
            <person name="Kugler K."/>
            <person name="Rivarola-Duarte L."/>
            <person name="Spannagl M."/>
            <person name="Mayer K.F.X."/>
            <person name="Lu F.H."/>
            <person name="Bevan M.W."/>
            <person name="Leroy P."/>
            <person name="Li P."/>
            <person name="You F.M."/>
            <person name="Sun Q."/>
            <person name="Liu Z."/>
            <person name="Lyons E."/>
            <person name="Wicker T."/>
            <person name="Salzberg S.L."/>
            <person name="Devos K.M."/>
            <person name="Dvorak J."/>
        </authorList>
    </citation>
    <scope>NUCLEOTIDE SEQUENCE [LARGE SCALE GENOMIC DNA]</scope>
    <source>
        <strain evidence="2">cv. AL8/78</strain>
    </source>
</reference>
<dbReference type="EnsemblPlants" id="AET7Gv20388100.4">
    <property type="protein sequence ID" value="AET7Gv20388100.4"/>
    <property type="gene ID" value="AET7Gv20388100"/>
</dbReference>
<reference evidence="2" key="5">
    <citation type="journal article" date="2021" name="G3 (Bethesda)">
        <title>Aegilops tauschii genome assembly Aet v5.0 features greater sequence contiguity and improved annotation.</title>
        <authorList>
            <person name="Wang L."/>
            <person name="Zhu T."/>
            <person name="Rodriguez J.C."/>
            <person name="Deal K.R."/>
            <person name="Dubcovsky J."/>
            <person name="McGuire P.E."/>
            <person name="Lux T."/>
            <person name="Spannagl M."/>
            <person name="Mayer K.F.X."/>
            <person name="Baldrich P."/>
            <person name="Meyers B.C."/>
            <person name="Huo N."/>
            <person name="Gu Y.Q."/>
            <person name="Zhou H."/>
            <person name="Devos K.M."/>
            <person name="Bennetzen J.L."/>
            <person name="Unver T."/>
            <person name="Budak H."/>
            <person name="Gulick P.J."/>
            <person name="Galiba G."/>
            <person name="Kalapos B."/>
            <person name="Nelson D.R."/>
            <person name="Li P."/>
            <person name="You F.M."/>
            <person name="Luo M.C."/>
            <person name="Dvorak J."/>
        </authorList>
    </citation>
    <scope>NUCLEOTIDE SEQUENCE [LARGE SCALE GENOMIC DNA]</scope>
    <source>
        <strain evidence="2">cv. AL8/78</strain>
    </source>
</reference>
<dbReference type="Proteomes" id="UP000015105">
    <property type="component" value="Chromosome 7D"/>
</dbReference>
<evidence type="ECO:0000256" key="1">
    <source>
        <dbReference type="SAM" id="MobiDB-lite"/>
    </source>
</evidence>
<accession>A0A453R032</accession>
<reference evidence="3" key="2">
    <citation type="journal article" date="2017" name="Nat. Plants">
        <title>The Aegilops tauschii genome reveals multiple impacts of transposons.</title>
        <authorList>
            <person name="Zhao G."/>
            <person name="Zou C."/>
            <person name="Li K."/>
            <person name="Wang K."/>
            <person name="Li T."/>
            <person name="Gao L."/>
            <person name="Zhang X."/>
            <person name="Wang H."/>
            <person name="Yang Z."/>
            <person name="Liu X."/>
            <person name="Jiang W."/>
            <person name="Mao L."/>
            <person name="Kong X."/>
            <person name="Jiao Y."/>
            <person name="Jia J."/>
        </authorList>
    </citation>
    <scope>NUCLEOTIDE SEQUENCE [LARGE SCALE GENOMIC DNA]</scope>
    <source>
        <strain evidence="3">cv. AL8/78</strain>
    </source>
</reference>
<dbReference type="Gramene" id="AET7Gv20388100.2">
    <property type="protein sequence ID" value="AET7Gv20388100.2"/>
    <property type="gene ID" value="AET7Gv20388100"/>
</dbReference>
<name>A0A453R032_AEGTS</name>
<organism evidence="2 3">
    <name type="scientific">Aegilops tauschii subsp. strangulata</name>
    <name type="common">Goatgrass</name>
    <dbReference type="NCBI Taxonomy" id="200361"/>
    <lineage>
        <taxon>Eukaryota</taxon>
        <taxon>Viridiplantae</taxon>
        <taxon>Streptophyta</taxon>
        <taxon>Embryophyta</taxon>
        <taxon>Tracheophyta</taxon>
        <taxon>Spermatophyta</taxon>
        <taxon>Magnoliopsida</taxon>
        <taxon>Liliopsida</taxon>
        <taxon>Poales</taxon>
        <taxon>Poaceae</taxon>
        <taxon>BOP clade</taxon>
        <taxon>Pooideae</taxon>
        <taxon>Triticodae</taxon>
        <taxon>Triticeae</taxon>
        <taxon>Triticinae</taxon>
        <taxon>Aegilops</taxon>
    </lineage>
</organism>
<feature type="region of interest" description="Disordered" evidence="1">
    <location>
        <begin position="26"/>
        <end position="53"/>
    </location>
</feature>
<dbReference type="AlphaFoldDB" id="A0A453R032"/>
<evidence type="ECO:0000313" key="3">
    <source>
        <dbReference type="Proteomes" id="UP000015105"/>
    </source>
</evidence>